<evidence type="ECO:0000313" key="2">
    <source>
        <dbReference type="EMBL" id="GFR82685.1"/>
    </source>
</evidence>
<accession>A0AAV4GE44</accession>
<name>A0AAV4GE44_9GAST</name>
<feature type="region of interest" description="Disordered" evidence="1">
    <location>
        <begin position="1"/>
        <end position="22"/>
    </location>
</feature>
<evidence type="ECO:0000313" key="3">
    <source>
        <dbReference type="Proteomes" id="UP000762676"/>
    </source>
</evidence>
<reference evidence="2 3" key="1">
    <citation type="journal article" date="2021" name="Elife">
        <title>Chloroplast acquisition without the gene transfer in kleptoplastic sea slugs, Plakobranchus ocellatus.</title>
        <authorList>
            <person name="Maeda T."/>
            <person name="Takahashi S."/>
            <person name="Yoshida T."/>
            <person name="Shimamura S."/>
            <person name="Takaki Y."/>
            <person name="Nagai Y."/>
            <person name="Toyoda A."/>
            <person name="Suzuki Y."/>
            <person name="Arimoto A."/>
            <person name="Ishii H."/>
            <person name="Satoh N."/>
            <person name="Nishiyama T."/>
            <person name="Hasebe M."/>
            <person name="Maruyama T."/>
            <person name="Minagawa J."/>
            <person name="Obokata J."/>
            <person name="Shigenobu S."/>
        </authorList>
    </citation>
    <scope>NUCLEOTIDE SEQUENCE [LARGE SCALE GENOMIC DNA]</scope>
</reference>
<gene>
    <name evidence="2" type="ORF">ElyMa_005958000</name>
</gene>
<feature type="compositionally biased region" description="Basic residues" evidence="1">
    <location>
        <begin position="1"/>
        <end position="10"/>
    </location>
</feature>
<protein>
    <submittedName>
        <fullName evidence="2">Uncharacterized protein</fullName>
    </submittedName>
</protein>
<sequence>MDRKNNRRAAKNGTRSPGRQEEMWRDDIAQMKGVTWGRDAGQRDGWRRDAEEATSCSGWTEPRRIHCEIQALADVGERQRAQTP</sequence>
<organism evidence="2 3">
    <name type="scientific">Elysia marginata</name>
    <dbReference type="NCBI Taxonomy" id="1093978"/>
    <lineage>
        <taxon>Eukaryota</taxon>
        <taxon>Metazoa</taxon>
        <taxon>Spiralia</taxon>
        <taxon>Lophotrochozoa</taxon>
        <taxon>Mollusca</taxon>
        <taxon>Gastropoda</taxon>
        <taxon>Heterobranchia</taxon>
        <taxon>Euthyneura</taxon>
        <taxon>Panpulmonata</taxon>
        <taxon>Sacoglossa</taxon>
        <taxon>Placobranchoidea</taxon>
        <taxon>Plakobranchidae</taxon>
        <taxon>Elysia</taxon>
    </lineage>
</organism>
<evidence type="ECO:0000256" key="1">
    <source>
        <dbReference type="SAM" id="MobiDB-lite"/>
    </source>
</evidence>
<dbReference type="AlphaFoldDB" id="A0AAV4GE44"/>
<dbReference type="EMBL" id="BMAT01011955">
    <property type="protein sequence ID" value="GFR82685.1"/>
    <property type="molecule type" value="Genomic_DNA"/>
</dbReference>
<comment type="caution">
    <text evidence="2">The sequence shown here is derived from an EMBL/GenBank/DDBJ whole genome shotgun (WGS) entry which is preliminary data.</text>
</comment>
<proteinExistence type="predicted"/>
<dbReference type="Proteomes" id="UP000762676">
    <property type="component" value="Unassembled WGS sequence"/>
</dbReference>
<keyword evidence="3" id="KW-1185">Reference proteome</keyword>